<evidence type="ECO:0000256" key="4">
    <source>
        <dbReference type="HAMAP-Rule" id="MF_00080"/>
    </source>
</evidence>
<evidence type="ECO:0000256" key="1">
    <source>
        <dbReference type="ARBA" id="ARBA00005439"/>
    </source>
</evidence>
<accession>A0A1B8P2Q1</accession>
<dbReference type="SUPFAM" id="SSF55200">
    <property type="entry name" value="Translation initiation factor IF3, C-terminal domain"/>
    <property type="match status" value="1"/>
</dbReference>
<name>A0A1B8P2Q1_HALEL</name>
<keyword evidence="3 4" id="KW-0648">Protein biosynthesis</keyword>
<dbReference type="InterPro" id="IPR019815">
    <property type="entry name" value="Translation_initiation_fac_3_C"/>
</dbReference>
<dbReference type="AlphaFoldDB" id="A0A1B8P2Q1"/>
<feature type="region of interest" description="Disordered" evidence="7">
    <location>
        <begin position="161"/>
        <end position="223"/>
    </location>
</feature>
<dbReference type="GO" id="GO:0005829">
    <property type="term" value="C:cytosol"/>
    <property type="evidence" value="ECO:0007669"/>
    <property type="project" value="TreeGrafter"/>
</dbReference>
<dbReference type="Gene3D" id="3.30.110.10">
    <property type="entry name" value="Translation initiation factor 3 (IF-3), C-terminal domain"/>
    <property type="match status" value="1"/>
</dbReference>
<dbReference type="PROSITE" id="PS00938">
    <property type="entry name" value="IF3"/>
    <property type="match status" value="1"/>
</dbReference>
<proteinExistence type="inferred from homology"/>
<gene>
    <name evidence="4 10" type="primary">infC</name>
    <name evidence="10" type="ORF">A8U91_00815</name>
</gene>
<dbReference type="InterPro" id="IPR019813">
    <property type="entry name" value="Translation_initiation_fac3_CS"/>
</dbReference>
<keyword evidence="2 4" id="KW-0396">Initiation factor</keyword>
<dbReference type="InterPro" id="IPR019814">
    <property type="entry name" value="Translation_initiation_fac_3_N"/>
</dbReference>
<dbReference type="InterPro" id="IPR036788">
    <property type="entry name" value="T_IF-3_C_sf"/>
</dbReference>
<dbReference type="InterPro" id="IPR036787">
    <property type="entry name" value="T_IF-3_N_sf"/>
</dbReference>
<evidence type="ECO:0000256" key="7">
    <source>
        <dbReference type="SAM" id="MobiDB-lite"/>
    </source>
</evidence>
<dbReference type="GO" id="GO:0032790">
    <property type="term" value="P:ribosome disassembly"/>
    <property type="evidence" value="ECO:0007669"/>
    <property type="project" value="TreeGrafter"/>
</dbReference>
<evidence type="ECO:0000256" key="6">
    <source>
        <dbReference type="RuleBase" id="RU000646"/>
    </source>
</evidence>
<evidence type="ECO:0000259" key="8">
    <source>
        <dbReference type="Pfam" id="PF00707"/>
    </source>
</evidence>
<dbReference type="GO" id="GO:0003743">
    <property type="term" value="F:translation initiation factor activity"/>
    <property type="evidence" value="ECO:0007669"/>
    <property type="project" value="UniProtKB-UniRule"/>
</dbReference>
<protein>
    <recommendedName>
        <fullName evidence="4 5">Translation initiation factor IF-3</fullName>
    </recommendedName>
</protein>
<evidence type="ECO:0000313" key="10">
    <source>
        <dbReference type="EMBL" id="OBX36473.1"/>
    </source>
</evidence>
<reference evidence="10 11" key="1">
    <citation type="submission" date="2016-06" db="EMBL/GenBank/DDBJ databases">
        <title>Genome sequence of halotolerant plant growth promoting strain of Halomonas elongata HEK1 isolated from salterns of Rann of Kutch, Gujarat, India.</title>
        <authorList>
            <person name="Gaba S."/>
            <person name="Singh R.N."/>
            <person name="Abrol S."/>
            <person name="Kaushik R."/>
            <person name="Saxena A.K."/>
        </authorList>
    </citation>
    <scope>NUCLEOTIDE SEQUENCE [LARGE SCALE GENOMIC DNA]</scope>
    <source>
        <strain evidence="10 11">HEK1</strain>
    </source>
</reference>
<evidence type="ECO:0000256" key="5">
    <source>
        <dbReference type="NCBIfam" id="TIGR00168"/>
    </source>
</evidence>
<dbReference type="Pfam" id="PF00707">
    <property type="entry name" value="IF3_C"/>
    <property type="match status" value="1"/>
</dbReference>
<dbReference type="PANTHER" id="PTHR10938:SF0">
    <property type="entry name" value="TRANSLATION INITIATION FACTOR IF-3, MITOCHONDRIAL"/>
    <property type="match status" value="1"/>
</dbReference>
<dbReference type="Pfam" id="PF05198">
    <property type="entry name" value="IF3_N"/>
    <property type="match status" value="1"/>
</dbReference>
<evidence type="ECO:0000256" key="2">
    <source>
        <dbReference type="ARBA" id="ARBA00022540"/>
    </source>
</evidence>
<comment type="function">
    <text evidence="4 6">IF-3 binds to the 30S ribosomal subunit and shifts the equilibrium between 70S ribosomes and their 50S and 30S subunits in favor of the free subunits, thus enhancing the availability of 30S subunits on which protein synthesis initiation begins.</text>
</comment>
<evidence type="ECO:0000313" key="11">
    <source>
        <dbReference type="Proteomes" id="UP000092504"/>
    </source>
</evidence>
<dbReference type="NCBIfam" id="TIGR00168">
    <property type="entry name" value="infC"/>
    <property type="match status" value="1"/>
</dbReference>
<dbReference type="GO" id="GO:0043022">
    <property type="term" value="F:ribosome binding"/>
    <property type="evidence" value="ECO:0007669"/>
    <property type="project" value="TreeGrafter"/>
</dbReference>
<comment type="subcellular location">
    <subcellularLocation>
        <location evidence="4 6">Cytoplasm</location>
    </subcellularLocation>
</comment>
<keyword evidence="4" id="KW-0963">Cytoplasm</keyword>
<organism evidence="10 11">
    <name type="scientific">Halomonas elongata</name>
    <dbReference type="NCBI Taxonomy" id="2746"/>
    <lineage>
        <taxon>Bacteria</taxon>
        <taxon>Pseudomonadati</taxon>
        <taxon>Pseudomonadota</taxon>
        <taxon>Gammaproteobacteria</taxon>
        <taxon>Oceanospirillales</taxon>
        <taxon>Halomonadaceae</taxon>
        <taxon>Halomonas</taxon>
    </lineage>
</organism>
<comment type="caution">
    <text evidence="10">The sequence shown here is derived from an EMBL/GenBank/DDBJ whole genome shotgun (WGS) entry which is preliminary data.</text>
</comment>
<comment type="subunit">
    <text evidence="4 6">Monomer.</text>
</comment>
<dbReference type="Gene3D" id="3.10.20.80">
    <property type="entry name" value="Translation initiation factor 3 (IF-3), N-terminal domain"/>
    <property type="match status" value="1"/>
</dbReference>
<dbReference type="GO" id="GO:0016020">
    <property type="term" value="C:membrane"/>
    <property type="evidence" value="ECO:0007669"/>
    <property type="project" value="TreeGrafter"/>
</dbReference>
<feature type="domain" description="Translation initiation factor 3 N-terminal" evidence="9">
    <location>
        <begin position="1"/>
        <end position="67"/>
    </location>
</feature>
<dbReference type="Proteomes" id="UP000092504">
    <property type="component" value="Unassembled WGS sequence"/>
</dbReference>
<evidence type="ECO:0000256" key="3">
    <source>
        <dbReference type="ARBA" id="ARBA00022917"/>
    </source>
</evidence>
<sequence length="223" mass="24996">MNERITDEQVRLIDSDGEQLGIMPTRDALERAEAAGMDLVQISNADPIVCKIMDYGKFVFEQKKQKAAQKKKQKQIQVKEVKFRPGTDEGDYQVKMKNLTRFLESGDKGKVTLRFRGREMAHQDIGRKLMERIAADLEEIGTVESFPKMEGRQMIMIIAPRRSDPAASQTGGGCDARHRPGFSQKPRAEFNSCRKSRATAALPSASRRRPTASSTSSRFVATS</sequence>
<dbReference type="SUPFAM" id="SSF54364">
    <property type="entry name" value="Translation initiation factor IF3, N-terminal domain"/>
    <property type="match status" value="1"/>
</dbReference>
<dbReference type="PANTHER" id="PTHR10938">
    <property type="entry name" value="TRANSLATION INITIATION FACTOR IF-3"/>
    <property type="match status" value="1"/>
</dbReference>
<feature type="domain" description="Translation initiation factor 3 C-terminal" evidence="8">
    <location>
        <begin position="76"/>
        <end position="160"/>
    </location>
</feature>
<feature type="compositionally biased region" description="Low complexity" evidence="7">
    <location>
        <begin position="198"/>
        <end position="223"/>
    </location>
</feature>
<dbReference type="InterPro" id="IPR001288">
    <property type="entry name" value="Translation_initiation_fac_3"/>
</dbReference>
<dbReference type="HAMAP" id="MF_00080">
    <property type="entry name" value="IF_3"/>
    <property type="match status" value="1"/>
</dbReference>
<dbReference type="FunFam" id="3.30.110.10:FF:000001">
    <property type="entry name" value="Translation initiation factor IF-3"/>
    <property type="match status" value="1"/>
</dbReference>
<dbReference type="EMBL" id="MAJD01000001">
    <property type="protein sequence ID" value="OBX36473.1"/>
    <property type="molecule type" value="Genomic_DNA"/>
</dbReference>
<comment type="similarity">
    <text evidence="1 4 6">Belongs to the IF-3 family.</text>
</comment>
<dbReference type="PATRIC" id="fig|2746.7.peg.839"/>
<evidence type="ECO:0000259" key="9">
    <source>
        <dbReference type="Pfam" id="PF05198"/>
    </source>
</evidence>